<reference evidence="1" key="1">
    <citation type="submission" date="2017-01" db="EMBL/GenBank/DDBJ databases">
        <authorList>
            <person name="Assis F.L."/>
            <person name="Abrahao J.S."/>
            <person name="Silva L."/>
            <person name="Khalil J.B."/>
            <person name="Rodrigues R."/>
            <person name="Silva L.S."/>
            <person name="Arantes T."/>
            <person name="Boratto P."/>
            <person name="Andrade M."/>
            <person name="Kroon E.G."/>
            <person name="Ribeiro B."/>
            <person name="Bergier I."/>
            <person name="Seligmann H."/>
            <person name="Ghigo E."/>
            <person name="Colson P."/>
            <person name="Levasseur A."/>
            <person name="Raoult D."/>
            <person name="Scola B.L."/>
        </authorList>
    </citation>
    <scope>NUCLEOTIDE SEQUENCE</scope>
    <source>
        <strain evidence="1">Soda lake</strain>
    </source>
</reference>
<accession>A0A6N1NSM0</accession>
<dbReference type="GeneID" id="80518135"/>
<dbReference type="KEGG" id="vg:80518135"/>
<sequence length="244" mass="28897">MNYYDKYVKYKIKYLYLKNDLKNDPFNNLNMQGGKKKKISIWDEKIINRKKELEDMDNTNSFVTLNSIGNQVREYLIHDNGGRPFKVVANKNNIRIYKGQYDEDIDEDIYNEMILEFTEIDGYWDDFDSSPYKMHGNSVLIKLSDNEYVSVGWEIYRFKTNEVILDYVSPVGNSDVPYPVAFSENYVYFMLDKEMIKIVDLETVVSVQNAEELYGEYYGHIGSAKGKHKKYNMKNVKLLQKRLY</sequence>
<protein>
    <submittedName>
        <fullName evidence="1">Uncharacterized protein</fullName>
    </submittedName>
</protein>
<dbReference type="EMBL" id="KY523104">
    <property type="protein sequence ID" value="QKU34726.1"/>
    <property type="molecule type" value="Genomic_DNA"/>
</dbReference>
<reference evidence="1" key="2">
    <citation type="journal article" date="2018" name="Nat. Commun.">
        <title>Tailed giant Tupanvirus possesses the most complete translational apparatus of the known virosphere.</title>
        <authorList>
            <person name="Abrahao J."/>
            <person name="Silva L."/>
            <person name="Silva L.S."/>
            <person name="Khalil J.Y.B."/>
            <person name="Rodrigues R."/>
            <person name="Arantes T."/>
            <person name="Assis F."/>
            <person name="Boratto P."/>
            <person name="Andrade M."/>
            <person name="Kroon E.G."/>
            <person name="Ribeiro B."/>
            <person name="Bergier I."/>
            <person name="Seligmann H."/>
            <person name="Ghigo E."/>
            <person name="Colson P."/>
            <person name="Levasseur A."/>
            <person name="Kroemer G."/>
            <person name="Raoult D."/>
            <person name="La Scola B."/>
        </authorList>
    </citation>
    <scope>NUCLEOTIDE SEQUENCE [LARGE SCALE GENOMIC DNA]</scope>
    <source>
        <strain evidence="1">Soda lake</strain>
    </source>
</reference>
<evidence type="ECO:0000313" key="1">
    <source>
        <dbReference type="EMBL" id="QKU34726.1"/>
    </source>
</evidence>
<proteinExistence type="predicted"/>
<dbReference type="RefSeq" id="YP_010781371.1">
    <property type="nucleotide sequence ID" value="NC_075039.1"/>
</dbReference>
<organism evidence="1">
    <name type="scientific">Tupanvirus soda lake</name>
    <dbReference type="NCBI Taxonomy" id="2126985"/>
    <lineage>
        <taxon>Viruses</taxon>
        <taxon>Varidnaviria</taxon>
        <taxon>Bamfordvirae</taxon>
        <taxon>Nucleocytoviricota</taxon>
        <taxon>Megaviricetes</taxon>
        <taxon>Imitervirales</taxon>
        <taxon>Mimiviridae</taxon>
        <taxon>Megamimivirinae</taxon>
        <taxon>Tupanvirus</taxon>
        <taxon>Tupanvirus salinum</taxon>
    </lineage>
</organism>
<name>A0A6N1NSM0_9VIRU</name>